<accession>A0A8S5RE81</accession>
<protein>
    <submittedName>
        <fullName evidence="2">Uncharacterized protein</fullName>
    </submittedName>
</protein>
<keyword evidence="1" id="KW-0812">Transmembrane</keyword>
<reference evidence="2" key="1">
    <citation type="journal article" date="2021" name="Proc. Natl. Acad. Sci. U.S.A.">
        <title>A Catalog of Tens of Thousands of Viruses from Human Metagenomes Reveals Hidden Associations with Chronic Diseases.</title>
        <authorList>
            <person name="Tisza M.J."/>
            <person name="Buck C.B."/>
        </authorList>
    </citation>
    <scope>NUCLEOTIDE SEQUENCE</scope>
    <source>
        <strain evidence="2">Ctqq75</strain>
    </source>
</reference>
<evidence type="ECO:0000313" key="2">
    <source>
        <dbReference type="EMBL" id="DAE29671.1"/>
    </source>
</evidence>
<feature type="transmembrane region" description="Helical" evidence="1">
    <location>
        <begin position="7"/>
        <end position="25"/>
    </location>
</feature>
<name>A0A8S5RE81_9VIRU</name>
<sequence>MTTNKQLIMSFTLGVLLGSFGFYWFSKQTTTISPLPTTNKQLSTTTSLSVTPKDSPEAPDLTITQKYVASINNKKVEVPITNVPQGNTTSASTTSATPYTASVQQEVDITPLVNLMVPRWELGVGLGRHEGDTYIPVSVQRNYNHNKAFQLELHIDPSNQKVTGAELQHKWRF</sequence>
<organism evidence="2">
    <name type="scientific">virus sp. ctqq75</name>
    <dbReference type="NCBI Taxonomy" id="2827999"/>
    <lineage>
        <taxon>Viruses</taxon>
    </lineage>
</organism>
<keyword evidence="1" id="KW-0472">Membrane</keyword>
<proteinExistence type="predicted"/>
<keyword evidence="1" id="KW-1133">Transmembrane helix</keyword>
<evidence type="ECO:0000256" key="1">
    <source>
        <dbReference type="SAM" id="Phobius"/>
    </source>
</evidence>
<dbReference type="EMBL" id="BK059096">
    <property type="protein sequence ID" value="DAE29671.1"/>
    <property type="molecule type" value="Genomic_DNA"/>
</dbReference>